<evidence type="ECO:0000256" key="7">
    <source>
        <dbReference type="SAM" id="Phobius"/>
    </source>
</evidence>
<evidence type="ECO:0000256" key="1">
    <source>
        <dbReference type="ARBA" id="ARBA00001947"/>
    </source>
</evidence>
<comment type="catalytic activity">
    <reaction evidence="4">
        <text>5,6-dihydrouracil + H2O = 3-(carbamoylamino)propanoate + H(+)</text>
        <dbReference type="Rhea" id="RHEA:16121"/>
        <dbReference type="ChEBI" id="CHEBI:11892"/>
        <dbReference type="ChEBI" id="CHEBI:15377"/>
        <dbReference type="ChEBI" id="CHEBI:15378"/>
        <dbReference type="ChEBI" id="CHEBI:15901"/>
        <dbReference type="EC" id="3.5.2.2"/>
    </reaction>
</comment>
<dbReference type="InterPro" id="IPR032466">
    <property type="entry name" value="Metal_Hydrolase"/>
</dbReference>
<dbReference type="PANTHER" id="PTHR11647">
    <property type="entry name" value="HYDRANTOINASE/DIHYDROPYRIMIDINASE FAMILY MEMBER"/>
    <property type="match status" value="1"/>
</dbReference>
<dbReference type="InterPro" id="IPR006680">
    <property type="entry name" value="Amidohydro-rel"/>
</dbReference>
<dbReference type="InterPro" id="IPR011059">
    <property type="entry name" value="Metal-dep_hydrolase_composite"/>
</dbReference>
<dbReference type="PANTHER" id="PTHR11647:SF1">
    <property type="entry name" value="COLLAPSIN RESPONSE MEDIATOR PROTEIN"/>
    <property type="match status" value="1"/>
</dbReference>
<comment type="cofactor">
    <cofactor evidence="1">
        <name>Zn(2+)</name>
        <dbReference type="ChEBI" id="CHEBI:29105"/>
    </cofactor>
</comment>
<feature type="region of interest" description="Disordered" evidence="6">
    <location>
        <begin position="324"/>
        <end position="377"/>
    </location>
</feature>
<dbReference type="AlphaFoldDB" id="A0ABD1EJ92"/>
<comment type="caution">
    <text evidence="9">The sequence shown here is derived from an EMBL/GenBank/DDBJ whole genome shotgun (WGS) entry which is preliminary data.</text>
</comment>
<dbReference type="FunFam" id="3.20.20.140:FF:000217">
    <property type="entry name" value="Dihydropyrimidinase-related protein 1"/>
    <property type="match status" value="1"/>
</dbReference>
<dbReference type="Pfam" id="PF01979">
    <property type="entry name" value="Amidohydro_1"/>
    <property type="match status" value="1"/>
</dbReference>
<dbReference type="Gene3D" id="3.20.20.140">
    <property type="entry name" value="Metal-dependent hydrolases"/>
    <property type="match status" value="1"/>
</dbReference>
<keyword evidence="3" id="KW-0597">Phosphoprotein</keyword>
<evidence type="ECO:0000256" key="5">
    <source>
        <dbReference type="ARBA" id="ARBA00039113"/>
    </source>
</evidence>
<dbReference type="SUPFAM" id="SSF51556">
    <property type="entry name" value="Metallo-dependent hydrolases"/>
    <property type="match status" value="1"/>
</dbReference>
<dbReference type="SUPFAM" id="SSF51338">
    <property type="entry name" value="Composite domain of metallo-dependent hydrolases"/>
    <property type="match status" value="1"/>
</dbReference>
<accession>A0ABD1EJ92</accession>
<name>A0ABD1EJ92_HYPHA</name>
<dbReference type="GO" id="GO:0004157">
    <property type="term" value="F:dihydropyrimidinase activity"/>
    <property type="evidence" value="ECO:0007669"/>
    <property type="project" value="UniProtKB-EC"/>
</dbReference>
<organism evidence="9 10">
    <name type="scientific">Hypothenemus hampei</name>
    <name type="common">Coffee berry borer</name>
    <dbReference type="NCBI Taxonomy" id="57062"/>
    <lineage>
        <taxon>Eukaryota</taxon>
        <taxon>Metazoa</taxon>
        <taxon>Ecdysozoa</taxon>
        <taxon>Arthropoda</taxon>
        <taxon>Hexapoda</taxon>
        <taxon>Insecta</taxon>
        <taxon>Pterygota</taxon>
        <taxon>Neoptera</taxon>
        <taxon>Endopterygota</taxon>
        <taxon>Coleoptera</taxon>
        <taxon>Polyphaga</taxon>
        <taxon>Cucujiformia</taxon>
        <taxon>Curculionidae</taxon>
        <taxon>Scolytinae</taxon>
        <taxon>Hypothenemus</taxon>
    </lineage>
</organism>
<evidence type="ECO:0000259" key="8">
    <source>
        <dbReference type="Pfam" id="PF01979"/>
    </source>
</evidence>
<protein>
    <recommendedName>
        <fullName evidence="5">dihydropyrimidinase</fullName>
        <ecNumber evidence="5">3.5.2.2</ecNumber>
    </recommendedName>
</protein>
<sequence>MYTRGFTFVKKSLRLETFVFCFIYLFYIEYLNLSGEKCLTLGYPIRMKHYFLRARKIALIKVSAESLESSANTVAQKQSEGQRVFGEVEVSSIGVLGNPREPKLVVSPPISSNPNTSSHLLQLLSSDVLQLVASDNCTFNKAQKELGKANFTKIPNGVNGVEDRMSVLWEKGVHAGIIDPQRFVALTSTNAAKIFNLYPRKGYIGVGSDADIVIWNPNATRTISEKTHHHAVDFNIFEGMTCHGVPEFVIVNGRVIVDEGQIRAVQGFGKFIETPVFPPFVYDPSKLESLKPQRNGTDEQAIQNIREIEKIQFEEKAIPSVTLPESVVNTPSGKAPRPEGQRNIQDSTFSISEELDTERKSCIRVRNPPGGKSSGFW</sequence>
<dbReference type="InterPro" id="IPR050378">
    <property type="entry name" value="Metallo-dep_Hydrolases_sf"/>
</dbReference>
<evidence type="ECO:0000256" key="4">
    <source>
        <dbReference type="ARBA" id="ARBA00036696"/>
    </source>
</evidence>
<keyword evidence="7" id="KW-0812">Transmembrane</keyword>
<gene>
    <name evidence="9" type="ORF">ABEB36_011343</name>
</gene>
<evidence type="ECO:0000256" key="3">
    <source>
        <dbReference type="ARBA" id="ARBA00022553"/>
    </source>
</evidence>
<comment type="similarity">
    <text evidence="2">Belongs to the metallo-dependent hydrolases superfamily. Hydantoinase/dihydropyrimidinase family.</text>
</comment>
<feature type="transmembrane region" description="Helical" evidence="7">
    <location>
        <begin position="12"/>
        <end position="30"/>
    </location>
</feature>
<evidence type="ECO:0000313" key="9">
    <source>
        <dbReference type="EMBL" id="KAL1493256.1"/>
    </source>
</evidence>
<feature type="compositionally biased region" description="Polar residues" evidence="6">
    <location>
        <begin position="342"/>
        <end position="351"/>
    </location>
</feature>
<keyword evidence="7" id="KW-0472">Membrane</keyword>
<proteinExistence type="inferred from homology"/>
<dbReference type="EC" id="3.5.2.2" evidence="5"/>
<evidence type="ECO:0000256" key="2">
    <source>
        <dbReference type="ARBA" id="ARBA00008829"/>
    </source>
</evidence>
<reference evidence="9 10" key="1">
    <citation type="submission" date="2024-05" db="EMBL/GenBank/DDBJ databases">
        <title>Genetic variation in Jamaican populations of the coffee berry borer (Hypothenemus hampei).</title>
        <authorList>
            <person name="Errbii M."/>
            <person name="Myrie A."/>
        </authorList>
    </citation>
    <scope>NUCLEOTIDE SEQUENCE [LARGE SCALE GENOMIC DNA]</scope>
    <source>
        <strain evidence="9">JA-Hopewell-2020-01-JO</strain>
        <tissue evidence="9">Whole body</tissue>
    </source>
</reference>
<evidence type="ECO:0000313" key="10">
    <source>
        <dbReference type="Proteomes" id="UP001566132"/>
    </source>
</evidence>
<feature type="domain" description="Amidohydrolase-related" evidence="8">
    <location>
        <begin position="119"/>
        <end position="255"/>
    </location>
</feature>
<evidence type="ECO:0000256" key="6">
    <source>
        <dbReference type="SAM" id="MobiDB-lite"/>
    </source>
</evidence>
<keyword evidence="10" id="KW-1185">Reference proteome</keyword>
<dbReference type="Proteomes" id="UP001566132">
    <property type="component" value="Unassembled WGS sequence"/>
</dbReference>
<keyword evidence="7" id="KW-1133">Transmembrane helix</keyword>
<dbReference type="EMBL" id="JBDJPC010000008">
    <property type="protein sequence ID" value="KAL1493256.1"/>
    <property type="molecule type" value="Genomic_DNA"/>
</dbReference>